<dbReference type="SUPFAM" id="SSF64005">
    <property type="entry name" value="Undecaprenyl diphosphate synthase"/>
    <property type="match status" value="1"/>
</dbReference>
<organism evidence="6 7">
    <name type="scientific">Pisolithus microcarpus 441</name>
    <dbReference type="NCBI Taxonomy" id="765257"/>
    <lineage>
        <taxon>Eukaryota</taxon>
        <taxon>Fungi</taxon>
        <taxon>Dikarya</taxon>
        <taxon>Basidiomycota</taxon>
        <taxon>Agaricomycotina</taxon>
        <taxon>Agaricomycetes</taxon>
        <taxon>Agaricomycetidae</taxon>
        <taxon>Boletales</taxon>
        <taxon>Sclerodermatineae</taxon>
        <taxon>Pisolithaceae</taxon>
        <taxon>Pisolithus</taxon>
    </lineage>
</organism>
<feature type="chain" id="PRO_5002206485" description="Alkyl transferase" evidence="5">
    <location>
        <begin position="24"/>
        <end position="280"/>
    </location>
</feature>
<dbReference type="HAMAP" id="MF_01139">
    <property type="entry name" value="ISPT"/>
    <property type="match status" value="1"/>
</dbReference>
<dbReference type="Pfam" id="PF01255">
    <property type="entry name" value="Prenyltransf"/>
    <property type="match status" value="1"/>
</dbReference>
<keyword evidence="7" id="KW-1185">Reference proteome</keyword>
<dbReference type="PANTHER" id="PTHR10291:SF43">
    <property type="entry name" value="DEHYDRODOLICHYL DIPHOSPHATE SYNTHASE COMPLEX SUBUNIT DHDDS"/>
    <property type="match status" value="1"/>
</dbReference>
<keyword evidence="3" id="KW-0460">Magnesium</keyword>
<feature type="signal peptide" evidence="5">
    <location>
        <begin position="1"/>
        <end position="23"/>
    </location>
</feature>
<evidence type="ECO:0000313" key="7">
    <source>
        <dbReference type="Proteomes" id="UP000054018"/>
    </source>
</evidence>
<evidence type="ECO:0000256" key="5">
    <source>
        <dbReference type="SAM" id="SignalP"/>
    </source>
</evidence>
<dbReference type="Proteomes" id="UP000054018">
    <property type="component" value="Unassembled WGS sequence"/>
</dbReference>
<dbReference type="NCBIfam" id="TIGR00055">
    <property type="entry name" value="uppS"/>
    <property type="match status" value="1"/>
</dbReference>
<reference evidence="6 7" key="1">
    <citation type="submission" date="2014-04" db="EMBL/GenBank/DDBJ databases">
        <authorList>
            <consortium name="DOE Joint Genome Institute"/>
            <person name="Kuo A."/>
            <person name="Kohler A."/>
            <person name="Costa M.D."/>
            <person name="Nagy L.G."/>
            <person name="Floudas D."/>
            <person name="Copeland A."/>
            <person name="Barry K.W."/>
            <person name="Cichocki N."/>
            <person name="Veneault-Fourrey C."/>
            <person name="LaButti K."/>
            <person name="Lindquist E.A."/>
            <person name="Lipzen A."/>
            <person name="Lundell T."/>
            <person name="Morin E."/>
            <person name="Murat C."/>
            <person name="Sun H."/>
            <person name="Tunlid A."/>
            <person name="Henrissat B."/>
            <person name="Grigoriev I.V."/>
            <person name="Hibbett D.S."/>
            <person name="Martin F."/>
            <person name="Nordberg H.P."/>
            <person name="Cantor M.N."/>
            <person name="Hua S.X."/>
        </authorList>
    </citation>
    <scope>NUCLEOTIDE SEQUENCE [LARGE SCALE GENOMIC DNA]</scope>
    <source>
        <strain evidence="6 7">441</strain>
    </source>
</reference>
<gene>
    <name evidence="6" type="ORF">PISMIDRAFT_456027</name>
</gene>
<dbReference type="EC" id="2.5.1.-" evidence="4"/>
<dbReference type="InterPro" id="IPR018520">
    <property type="entry name" value="UPP_synth-like_CS"/>
</dbReference>
<dbReference type="STRING" id="765257.A0A0C9ZCB0"/>
<evidence type="ECO:0000256" key="4">
    <source>
        <dbReference type="RuleBase" id="RU363018"/>
    </source>
</evidence>
<proteinExistence type="inferred from homology"/>
<dbReference type="AlphaFoldDB" id="A0A0C9ZCB0"/>
<sequence>MSCCLPWPLLALVALIRLPFDYARRQLTHLLLSIIATGPVPRHIAFEMDGNRRYARSLGKEGKQGHGDGFRTLLRVLELCLRLRIHSVTVYAFAIDNFNRPKEEVDALMEMAETRLVEIAEKGHLLDRYGVRLNVLGKRSLLPPKVQVAIEKAEYMTRHNNAAVLNVCAPYSSKHEITTAVESAVREALENRDLDGSTITEGTIEAQLSTSLVGSPPLDVFVRTSGVKRLSSFLTWQCNENTQIHMVDTYWPDFGLRDFIPVLLQYQCKVWREQGASRSM</sequence>
<dbReference type="Gene3D" id="3.40.1180.10">
    <property type="entry name" value="Decaprenyl diphosphate synthase-like"/>
    <property type="match status" value="1"/>
</dbReference>
<dbReference type="PROSITE" id="PS01066">
    <property type="entry name" value="UPP_SYNTHASE"/>
    <property type="match status" value="1"/>
</dbReference>
<keyword evidence="5" id="KW-0732">Signal</keyword>
<dbReference type="InterPro" id="IPR001441">
    <property type="entry name" value="UPP_synth-like"/>
</dbReference>
<accession>A0A0C9ZCB0</accession>
<dbReference type="PANTHER" id="PTHR10291">
    <property type="entry name" value="DEHYDRODOLICHYL DIPHOSPHATE SYNTHASE FAMILY MEMBER"/>
    <property type="match status" value="1"/>
</dbReference>
<dbReference type="EMBL" id="KN833725">
    <property type="protein sequence ID" value="KIK23544.1"/>
    <property type="molecule type" value="Genomic_DNA"/>
</dbReference>
<evidence type="ECO:0000313" key="6">
    <source>
        <dbReference type="EMBL" id="KIK23544.1"/>
    </source>
</evidence>
<dbReference type="GO" id="GO:0045547">
    <property type="term" value="F:ditrans,polycis-polyprenyl diphosphate synthase [(2E,6E)-farnesyl diphosphate specific] activity"/>
    <property type="evidence" value="ECO:0007669"/>
    <property type="project" value="TreeGrafter"/>
</dbReference>
<dbReference type="FunFam" id="3.40.1180.10:FF:000005">
    <property type="entry name" value="Alkyl transferase"/>
    <property type="match status" value="1"/>
</dbReference>
<dbReference type="GO" id="GO:0005783">
    <property type="term" value="C:endoplasmic reticulum"/>
    <property type="evidence" value="ECO:0007669"/>
    <property type="project" value="TreeGrafter"/>
</dbReference>
<keyword evidence="2 4" id="KW-0808">Transferase</keyword>
<dbReference type="GO" id="GO:0016094">
    <property type="term" value="P:polyprenol biosynthetic process"/>
    <property type="evidence" value="ECO:0007669"/>
    <property type="project" value="TreeGrafter"/>
</dbReference>
<dbReference type="GO" id="GO:1904423">
    <property type="term" value="C:dehydrodolichyl diphosphate synthase complex"/>
    <property type="evidence" value="ECO:0007669"/>
    <property type="project" value="TreeGrafter"/>
</dbReference>
<comment type="similarity">
    <text evidence="1 4">Belongs to the UPP synthase family.</text>
</comment>
<reference evidence="7" key="2">
    <citation type="submission" date="2015-01" db="EMBL/GenBank/DDBJ databases">
        <title>Evolutionary Origins and Diversification of the Mycorrhizal Mutualists.</title>
        <authorList>
            <consortium name="DOE Joint Genome Institute"/>
            <consortium name="Mycorrhizal Genomics Consortium"/>
            <person name="Kohler A."/>
            <person name="Kuo A."/>
            <person name="Nagy L.G."/>
            <person name="Floudas D."/>
            <person name="Copeland A."/>
            <person name="Barry K.W."/>
            <person name="Cichocki N."/>
            <person name="Veneault-Fourrey C."/>
            <person name="LaButti K."/>
            <person name="Lindquist E.A."/>
            <person name="Lipzen A."/>
            <person name="Lundell T."/>
            <person name="Morin E."/>
            <person name="Murat C."/>
            <person name="Riley R."/>
            <person name="Ohm R."/>
            <person name="Sun H."/>
            <person name="Tunlid A."/>
            <person name="Henrissat B."/>
            <person name="Grigoriev I.V."/>
            <person name="Hibbett D.S."/>
            <person name="Martin F."/>
        </authorList>
    </citation>
    <scope>NUCLEOTIDE SEQUENCE [LARGE SCALE GENOMIC DNA]</scope>
    <source>
        <strain evidence="7">441</strain>
    </source>
</reference>
<protein>
    <recommendedName>
        <fullName evidence="4">Alkyl transferase</fullName>
        <ecNumber evidence="4">2.5.1.-</ecNumber>
    </recommendedName>
</protein>
<evidence type="ECO:0000256" key="3">
    <source>
        <dbReference type="ARBA" id="ARBA00022842"/>
    </source>
</evidence>
<dbReference type="InterPro" id="IPR036424">
    <property type="entry name" value="UPP_synth-like_sf"/>
</dbReference>
<dbReference type="GO" id="GO:0016020">
    <property type="term" value="C:membrane"/>
    <property type="evidence" value="ECO:0007669"/>
    <property type="project" value="TreeGrafter"/>
</dbReference>
<dbReference type="HOGENOM" id="CLU_038505_0_4_1"/>
<dbReference type="OrthoDB" id="4173905at2759"/>
<dbReference type="GO" id="GO:0005811">
    <property type="term" value="C:lipid droplet"/>
    <property type="evidence" value="ECO:0007669"/>
    <property type="project" value="TreeGrafter"/>
</dbReference>
<dbReference type="CDD" id="cd00475">
    <property type="entry name" value="Cis_IPPS"/>
    <property type="match status" value="1"/>
</dbReference>
<evidence type="ECO:0000256" key="2">
    <source>
        <dbReference type="ARBA" id="ARBA00022679"/>
    </source>
</evidence>
<name>A0A0C9ZCB0_9AGAM</name>
<evidence type="ECO:0000256" key="1">
    <source>
        <dbReference type="ARBA" id="ARBA00005432"/>
    </source>
</evidence>